<dbReference type="EMBL" id="VRLW01000001">
    <property type="protein sequence ID" value="KAA1261605.1"/>
    <property type="molecule type" value="Genomic_DNA"/>
</dbReference>
<organism evidence="1 2">
    <name type="scientific">Rubripirellula obstinata</name>
    <dbReference type="NCBI Taxonomy" id="406547"/>
    <lineage>
        <taxon>Bacteria</taxon>
        <taxon>Pseudomonadati</taxon>
        <taxon>Planctomycetota</taxon>
        <taxon>Planctomycetia</taxon>
        <taxon>Pirellulales</taxon>
        <taxon>Pirellulaceae</taxon>
        <taxon>Rubripirellula</taxon>
    </lineage>
</organism>
<keyword evidence="2" id="KW-1185">Reference proteome</keyword>
<reference evidence="1 2" key="1">
    <citation type="submission" date="2019-08" db="EMBL/GenBank/DDBJ databases">
        <title>Deep-cultivation of Planctomycetes and their phenomic and genomic characterization uncovers novel biology.</title>
        <authorList>
            <person name="Wiegand S."/>
            <person name="Jogler M."/>
            <person name="Boedeker C."/>
            <person name="Pinto D."/>
            <person name="Vollmers J."/>
            <person name="Rivas-Marin E."/>
            <person name="Kohn T."/>
            <person name="Peeters S.H."/>
            <person name="Heuer A."/>
            <person name="Rast P."/>
            <person name="Oberbeckmann S."/>
            <person name="Bunk B."/>
            <person name="Jeske O."/>
            <person name="Meyerdierks A."/>
            <person name="Storesund J.E."/>
            <person name="Kallscheuer N."/>
            <person name="Luecker S."/>
            <person name="Lage O.M."/>
            <person name="Pohl T."/>
            <person name="Merkel B.J."/>
            <person name="Hornburger P."/>
            <person name="Mueller R.-W."/>
            <person name="Bruemmer F."/>
            <person name="Labrenz M."/>
            <person name="Spormann A.M."/>
            <person name="Op Den Camp H."/>
            <person name="Overmann J."/>
            <person name="Amann R."/>
            <person name="Jetten M.S.M."/>
            <person name="Mascher T."/>
            <person name="Medema M.H."/>
            <person name="Devos D.P."/>
            <person name="Kaster A.-K."/>
            <person name="Ovreas L."/>
            <person name="Rohde M."/>
            <person name="Galperin M.Y."/>
            <person name="Jogler C."/>
        </authorList>
    </citation>
    <scope>NUCLEOTIDE SEQUENCE [LARGE SCALE GENOMIC DNA]</scope>
    <source>
        <strain evidence="1 2">LF1</strain>
    </source>
</reference>
<comment type="caution">
    <text evidence="1">The sequence shown here is derived from an EMBL/GenBank/DDBJ whole genome shotgun (WGS) entry which is preliminary data.</text>
</comment>
<dbReference type="AlphaFoldDB" id="A0A5B1CNS6"/>
<sequence length="133" mass="14809">MANQLYILGSDDQPVPVTWAQYDDWEESLSKDARCALGKRLKTNVANGIAITTVFLMTPIGYFGRKPQLWLTMTVGDGVFEERRYSSHRAAMQGHSASCREFRQHVPKIARIDRQATAVPKLHDASESTVAAG</sequence>
<proteinExistence type="predicted"/>
<protein>
    <submittedName>
        <fullName evidence="1">Uncharacterized protein</fullName>
    </submittedName>
</protein>
<dbReference type="Proteomes" id="UP000322699">
    <property type="component" value="Unassembled WGS sequence"/>
</dbReference>
<evidence type="ECO:0000313" key="1">
    <source>
        <dbReference type="EMBL" id="KAA1261605.1"/>
    </source>
</evidence>
<accession>A0A5B1CNS6</accession>
<gene>
    <name evidence="1" type="ORF">LF1_41560</name>
</gene>
<evidence type="ECO:0000313" key="2">
    <source>
        <dbReference type="Proteomes" id="UP000322699"/>
    </source>
</evidence>
<name>A0A5B1CNS6_9BACT</name>
<dbReference type="RefSeq" id="WP_068263085.1">
    <property type="nucleotide sequence ID" value="NZ_LWSK01000043.1"/>
</dbReference>